<dbReference type="InterPro" id="IPR017927">
    <property type="entry name" value="FAD-bd_FR_type"/>
</dbReference>
<dbReference type="PRINTS" id="PR00406">
    <property type="entry name" value="CYTB5RDTASE"/>
</dbReference>
<reference evidence="8" key="2">
    <citation type="submission" date="2020-03" db="EMBL/GenBank/DDBJ databases">
        <authorList>
            <person name="Fu F.-F."/>
            <person name="Chen J."/>
        </authorList>
    </citation>
    <scope>NUCLEOTIDE SEQUENCE</scope>
    <source>
        <strain evidence="8">Lc1</strain>
    </source>
</reference>
<reference evidence="8" key="1">
    <citation type="journal article" date="2020" name="Phytopathology">
        <title>Genome sequence and comparative analysis of Colletotrichum gloeosporioides isolated from Liriodendron leaves.</title>
        <authorList>
            <person name="Fu F.F."/>
            <person name="Hao Z."/>
            <person name="Wang P."/>
            <person name="Lu Y."/>
            <person name="Xue L.J."/>
            <person name="Wei G."/>
            <person name="Tian Y."/>
            <person name="Baishi H."/>
            <person name="Xu H."/>
            <person name="Shi J."/>
            <person name="Cheng T."/>
            <person name="Wang G."/>
            <person name="Yi Y."/>
            <person name="Chen J."/>
        </authorList>
    </citation>
    <scope>NUCLEOTIDE SEQUENCE</scope>
    <source>
        <strain evidence="8">Lc1</strain>
    </source>
</reference>
<comment type="cofactor">
    <cofactor evidence="1">
        <name>FAD</name>
        <dbReference type="ChEBI" id="CHEBI:57692"/>
    </cofactor>
</comment>
<feature type="domain" description="FAD-binding FR-type" evidence="7">
    <location>
        <begin position="465"/>
        <end position="573"/>
    </location>
</feature>
<comment type="caution">
    <text evidence="8">The sequence shown here is derived from an EMBL/GenBank/DDBJ whole genome shotgun (WGS) entry which is preliminary data.</text>
</comment>
<dbReference type="InterPro" id="IPR009737">
    <property type="entry name" value="Aim32/Apd1-like"/>
</dbReference>
<comment type="similarity">
    <text evidence="4">Belongs to the AIM32 family.</text>
</comment>
<dbReference type="GeneID" id="69008712"/>
<evidence type="ECO:0000256" key="6">
    <source>
        <dbReference type="SAM" id="MobiDB-lite"/>
    </source>
</evidence>
<dbReference type="PANTHER" id="PTHR31902">
    <property type="entry name" value="ACTIN PATCHES DISTAL PROTEIN 1"/>
    <property type="match status" value="1"/>
</dbReference>
<gene>
    <name evidence="8" type="ORF">GCG54_00001543</name>
</gene>
<name>A0A8H4CW59_COLGL</name>
<dbReference type="SUPFAM" id="SSF52833">
    <property type="entry name" value="Thioredoxin-like"/>
    <property type="match status" value="1"/>
</dbReference>
<dbReference type="SUPFAM" id="SSF52343">
    <property type="entry name" value="Ferredoxin reductase-like, C-terminal NADP-linked domain"/>
    <property type="match status" value="1"/>
</dbReference>
<evidence type="ECO:0000256" key="1">
    <source>
        <dbReference type="ARBA" id="ARBA00001974"/>
    </source>
</evidence>
<feature type="region of interest" description="Disordered" evidence="6">
    <location>
        <begin position="389"/>
        <end position="417"/>
    </location>
</feature>
<evidence type="ECO:0000256" key="3">
    <source>
        <dbReference type="ARBA" id="ARBA00022827"/>
    </source>
</evidence>
<dbReference type="InterPro" id="IPR039261">
    <property type="entry name" value="FNR_nucleotide-bd"/>
</dbReference>
<dbReference type="RefSeq" id="XP_045270387.1">
    <property type="nucleotide sequence ID" value="XM_045401658.1"/>
</dbReference>
<dbReference type="InterPro" id="IPR017938">
    <property type="entry name" value="Riboflavin_synthase-like_b-brl"/>
</dbReference>
<evidence type="ECO:0000313" key="9">
    <source>
        <dbReference type="Proteomes" id="UP000613401"/>
    </source>
</evidence>
<dbReference type="PANTHER" id="PTHR31902:SF7">
    <property type="entry name" value="ALTERED INHERITANCE OF MITOCHONDRIA PROTEIN 32"/>
    <property type="match status" value="1"/>
</dbReference>
<dbReference type="Gene3D" id="3.40.30.10">
    <property type="entry name" value="Glutaredoxin"/>
    <property type="match status" value="1"/>
</dbReference>
<dbReference type="InterPro" id="IPR008333">
    <property type="entry name" value="Cbr1-like_FAD-bd_dom"/>
</dbReference>
<organism evidence="8 9">
    <name type="scientific">Colletotrichum gloeosporioides</name>
    <name type="common">Anthracnose fungus</name>
    <name type="synonym">Glomerella cingulata</name>
    <dbReference type="NCBI Taxonomy" id="474922"/>
    <lineage>
        <taxon>Eukaryota</taxon>
        <taxon>Fungi</taxon>
        <taxon>Dikarya</taxon>
        <taxon>Ascomycota</taxon>
        <taxon>Pezizomycotina</taxon>
        <taxon>Sordariomycetes</taxon>
        <taxon>Hypocreomycetidae</taxon>
        <taxon>Glomerellales</taxon>
        <taxon>Glomerellaceae</taxon>
        <taxon>Colletotrichum</taxon>
        <taxon>Colletotrichum gloeosporioides species complex</taxon>
    </lineage>
</organism>
<keyword evidence="3" id="KW-0274">FAD</keyword>
<dbReference type="Gene3D" id="2.40.30.10">
    <property type="entry name" value="Translation factors"/>
    <property type="match status" value="1"/>
</dbReference>
<dbReference type="AlphaFoldDB" id="A0A8H4CW59"/>
<evidence type="ECO:0000259" key="7">
    <source>
        <dbReference type="PROSITE" id="PS51384"/>
    </source>
</evidence>
<dbReference type="CDD" id="cd03062">
    <property type="entry name" value="TRX_Fd_Sucrase"/>
    <property type="match status" value="1"/>
</dbReference>
<proteinExistence type="inferred from homology"/>
<dbReference type="GO" id="GO:0016491">
    <property type="term" value="F:oxidoreductase activity"/>
    <property type="evidence" value="ECO:0007669"/>
    <property type="project" value="InterPro"/>
</dbReference>
<evidence type="ECO:0000256" key="4">
    <source>
        <dbReference type="ARBA" id="ARBA00038208"/>
    </source>
</evidence>
<dbReference type="CDD" id="cd06183">
    <property type="entry name" value="cyt_b5_reduct_like"/>
    <property type="match status" value="1"/>
</dbReference>
<dbReference type="PROSITE" id="PS51384">
    <property type="entry name" value="FAD_FR"/>
    <property type="match status" value="1"/>
</dbReference>
<dbReference type="Pfam" id="PF00970">
    <property type="entry name" value="FAD_binding_6"/>
    <property type="match status" value="1"/>
</dbReference>
<dbReference type="EMBL" id="WVTB01000007">
    <property type="protein sequence ID" value="KAF3811228.1"/>
    <property type="molecule type" value="Genomic_DNA"/>
</dbReference>
<accession>A0A8H4CW59</accession>
<dbReference type="Gene3D" id="3.40.50.80">
    <property type="entry name" value="Nucleotide-binding domain of ferredoxin-NADP reductase (FNR) module"/>
    <property type="match status" value="1"/>
</dbReference>
<dbReference type="Pfam" id="PF06999">
    <property type="entry name" value="Suc_Fer-like"/>
    <property type="match status" value="1"/>
</dbReference>
<dbReference type="InterPro" id="IPR036249">
    <property type="entry name" value="Thioredoxin-like_sf"/>
</dbReference>
<sequence length="818" mass="87922">MLPARVASRLARRQPTTHLPLSFRRAYAAKSSSTARSPPPPPPFETVATCPSPTCGCAETPAMPEGLPIDFKSPLNGVVSAYAEQVLVCTGKDDWVSRIEEENSGDNLAADLKELFGRGGTYSDPWHNISVLNASFPSSVPKRSELQTTSAYLLPSFKYVPFLPRVSFDSVQALAKGYLLPEKLHKMHDGLSPIHRDRLTRKEAYRSLLYGVRDVEDVLVLVCGHGGRDMRCGVMGPALRDEFERQLEGLGVGVARGPVEVYEGETERIAAPPGEEGGEKKLSARVGLISHIGGHKFAGNIIVYIPPKMKVEGGEKHPLAGMGIWYGRVEPKHVEGIVRETVLGGRVVADIAAARSGFTRSWHTHSLTSITRQRSTLISPCQIQRLSRQLHTQKARPTPATPQRTLPPTRRLKSTTTRKRLLTPRTIPLLLALAIAGVAWDSQWLFPSSTPSSDPSEATILANGRKFVPLTVTSKDPVSPTSFILTLKPPHAGGGAAPLSSLWDVFDLWCVEVKQPQIQVAREYTPLPGAAGDDALRLYVRALRGGEVSTYLSRLLPGDSVEIRGPHGEFDLRSRLSEAGGRVVFLAGGTGVASALQAAHAVLPRGVDVTIFWAVRCREEVQGAAPAKQKGSKASSSWGWNPFSGGKGVGGIQAEALSAEVGDASAVSRELLALKERYGDKLDVRVVIDQEGTRVGEQDLSAALAQTGSKKREAPPPVSTEGCKFHSQTAHLGMVDGAPNAGKRFLSKDEDCACVPKEGAAIGKNVFVISGPEGFIQAYAGPKIWRDGGQLQGPVGGLLGAMQKGNPDLLRDWIVLKL</sequence>
<protein>
    <recommendedName>
        <fullName evidence="5">Altered inheritance of mitochondria protein 32</fullName>
    </recommendedName>
</protein>
<dbReference type="SUPFAM" id="SSF63380">
    <property type="entry name" value="Riboflavin synthase domain-like"/>
    <property type="match status" value="1"/>
</dbReference>
<keyword evidence="2" id="KW-0285">Flavoprotein</keyword>
<evidence type="ECO:0000313" key="8">
    <source>
        <dbReference type="EMBL" id="KAF3811228.1"/>
    </source>
</evidence>
<keyword evidence="9" id="KW-1185">Reference proteome</keyword>
<dbReference type="Proteomes" id="UP000613401">
    <property type="component" value="Unassembled WGS sequence"/>
</dbReference>
<evidence type="ECO:0000256" key="2">
    <source>
        <dbReference type="ARBA" id="ARBA00022630"/>
    </source>
</evidence>
<evidence type="ECO:0000256" key="5">
    <source>
        <dbReference type="ARBA" id="ARBA00040895"/>
    </source>
</evidence>